<feature type="binding site" evidence="2">
    <location>
        <position position="367"/>
    </location>
    <ligand>
        <name>Zn(2+)</name>
        <dbReference type="ChEBI" id="CHEBI:29105"/>
        <note>catalytic</note>
    </ligand>
</feature>
<keyword evidence="3" id="KW-0732">Signal</keyword>
<evidence type="ECO:0000313" key="8">
    <source>
        <dbReference type="Proteomes" id="UP000432350"/>
    </source>
</evidence>
<dbReference type="Proteomes" id="UP000251241">
    <property type="component" value="Unassembled WGS sequence"/>
</dbReference>
<feature type="active site" description="Proton donor" evidence="1">
    <location>
        <position position="453"/>
    </location>
</feature>
<gene>
    <name evidence="5" type="ORF">NCTC11343_01089</name>
    <name evidence="6" type="ORF">SPHINGO8BC_50079</name>
</gene>
<accession>A0A654BFW6</accession>
<dbReference type="Proteomes" id="UP000432350">
    <property type="component" value="Unassembled WGS sequence"/>
</dbReference>
<keyword evidence="5" id="KW-0378">Hydrolase</keyword>
<dbReference type="CDD" id="cd09604">
    <property type="entry name" value="M1_APN_like"/>
    <property type="match status" value="1"/>
</dbReference>
<dbReference type="GO" id="GO:0008270">
    <property type="term" value="F:zinc ion binding"/>
    <property type="evidence" value="ECO:0007669"/>
    <property type="project" value="InterPro"/>
</dbReference>
<keyword evidence="2" id="KW-0479">Metal-binding</keyword>
<dbReference type="GO" id="GO:0004177">
    <property type="term" value="F:aminopeptidase activity"/>
    <property type="evidence" value="ECO:0007669"/>
    <property type="project" value="UniProtKB-KW"/>
</dbReference>
<sequence>MKIKIISFFTLACVLNIWGAVAKAQRKGFWQQKVDYHMDVNVDEKAYQYDGKMTLKYSNNSGQSLKKVYFHLYFNAFQPGSMMDYRLKNISDPDKRMVTNLGTKEKPVYQSRIGELKTNQIGYQKIKSLTMNGANASFKIDGTILEVALPTPIQDGETARFDMEWTAQVPEQIRRTGRNSAEGVALSMAQWYPKMAQFDEFGWHLDEYTGREFIAPFGNFDVTIHLNKNYVVGASGVLQNPSEVKGYQQKAKVKAIDNKATWHYRAQNIHDFVWAADPKFVVDSASSKNGIKVYTVFLPTDKEVISNWKTAIGLSTEFFDFCSAKFGKYPWPTYTIIQGGDGGMEYGTATLITGGRNLKSLVGVIFHESAHSWYQQLFGINETVDEWFDEGFTSYVEELAMQHIFEKRGAIASNPQIAAYRGYYKLALSGKEEPMSLLADYYNTNYGYSNEAYNKGAVLAEQLGYIIGQENLEKTFLKFYDIWKFKHPTPNDFKRVAEEVSGINLKWYFNLFIHTTRQIDYAIEKVTDTDILLANKSNFAMPLDVLVEYTDGSKELFYIPLREMRGEKPEEHFDIYKGVKRTVLEDWFWTKPDYTIHVSKTPKAVTIDPSLRLADVESANNSFSK</sequence>
<dbReference type="GO" id="GO:0008237">
    <property type="term" value="F:metallopeptidase activity"/>
    <property type="evidence" value="ECO:0007669"/>
    <property type="project" value="InterPro"/>
</dbReference>
<keyword evidence="5" id="KW-0031">Aminopeptidase</keyword>
<evidence type="ECO:0000256" key="1">
    <source>
        <dbReference type="PIRSR" id="PIRSR634015-1"/>
    </source>
</evidence>
<feature type="domain" description="Peptidase M1 membrane alanine aminopeptidase" evidence="4">
    <location>
        <begin position="355"/>
        <end position="510"/>
    </location>
</feature>
<evidence type="ECO:0000313" key="5">
    <source>
        <dbReference type="EMBL" id="SPZ84547.1"/>
    </source>
</evidence>
<accession>A0A2X2IQN5</accession>
<evidence type="ECO:0000313" key="7">
    <source>
        <dbReference type="Proteomes" id="UP000251241"/>
    </source>
</evidence>
<evidence type="ECO:0000256" key="3">
    <source>
        <dbReference type="SAM" id="SignalP"/>
    </source>
</evidence>
<feature type="chain" id="PRO_5035117872" evidence="3">
    <location>
        <begin position="23"/>
        <end position="625"/>
    </location>
</feature>
<evidence type="ECO:0000313" key="6">
    <source>
        <dbReference type="EMBL" id="VXC79417.1"/>
    </source>
</evidence>
<feature type="binding site" evidence="2">
    <location>
        <position position="390"/>
    </location>
    <ligand>
        <name>Zn(2+)</name>
        <dbReference type="ChEBI" id="CHEBI:29105"/>
        <note>catalytic</note>
    </ligand>
</feature>
<dbReference type="PANTHER" id="PTHR45726:SF3">
    <property type="entry name" value="LEUKOTRIENE A-4 HYDROLASE"/>
    <property type="match status" value="1"/>
</dbReference>
<name>A0A2X2IQN5_SPHMU</name>
<dbReference type="SUPFAM" id="SSF55486">
    <property type="entry name" value="Metalloproteases ('zincins'), catalytic domain"/>
    <property type="match status" value="1"/>
</dbReference>
<dbReference type="InterPro" id="IPR027268">
    <property type="entry name" value="Peptidase_M4/M1_CTD_sf"/>
</dbReference>
<evidence type="ECO:0000256" key="2">
    <source>
        <dbReference type="PIRSR" id="PIRSR634015-3"/>
    </source>
</evidence>
<organism evidence="5 7">
    <name type="scientific">Sphingobacterium multivorum</name>
    <dbReference type="NCBI Taxonomy" id="28454"/>
    <lineage>
        <taxon>Bacteria</taxon>
        <taxon>Pseudomonadati</taxon>
        <taxon>Bacteroidota</taxon>
        <taxon>Sphingobacteriia</taxon>
        <taxon>Sphingobacteriales</taxon>
        <taxon>Sphingobacteriaceae</taxon>
        <taxon>Sphingobacterium</taxon>
    </lineage>
</organism>
<feature type="active site" description="Proton acceptor" evidence="1">
    <location>
        <position position="368"/>
    </location>
</feature>
<keyword evidence="2" id="KW-0862">Zinc</keyword>
<dbReference type="AlphaFoldDB" id="A0A2X2IQN5"/>
<dbReference type="RefSeq" id="WP_112373970.1">
    <property type="nucleotide sequence ID" value="NZ_CP068086.1"/>
</dbReference>
<protein>
    <submittedName>
        <fullName evidence="5">Aminopeptidase N</fullName>
    </submittedName>
</protein>
<feature type="signal peptide" evidence="3">
    <location>
        <begin position="1"/>
        <end position="22"/>
    </location>
</feature>
<dbReference type="EMBL" id="CABWMV010000024">
    <property type="protein sequence ID" value="VXC79417.1"/>
    <property type="molecule type" value="Genomic_DNA"/>
</dbReference>
<reference evidence="6 8" key="2">
    <citation type="submission" date="2019-10" db="EMBL/GenBank/DDBJ databases">
        <authorList>
            <person name="Karimi E."/>
        </authorList>
    </citation>
    <scope>NUCLEOTIDE SEQUENCE [LARGE SCALE GENOMIC DNA]</scope>
    <source>
        <strain evidence="6">Sphingobacterium sp. 8BC</strain>
    </source>
</reference>
<dbReference type="EMBL" id="UAUU01000002">
    <property type="protein sequence ID" value="SPZ84547.1"/>
    <property type="molecule type" value="Genomic_DNA"/>
</dbReference>
<feature type="binding site" evidence="2">
    <location>
        <position position="371"/>
    </location>
    <ligand>
        <name>Zn(2+)</name>
        <dbReference type="ChEBI" id="CHEBI:29105"/>
        <note>catalytic</note>
    </ligand>
</feature>
<dbReference type="Gene3D" id="1.10.390.10">
    <property type="entry name" value="Neutral Protease Domain 2"/>
    <property type="match status" value="1"/>
</dbReference>
<dbReference type="GeneID" id="97183566"/>
<dbReference type="PANTHER" id="PTHR45726">
    <property type="entry name" value="LEUKOTRIENE A-4 HYDROLASE"/>
    <property type="match status" value="1"/>
</dbReference>
<keyword evidence="5" id="KW-0645">Protease</keyword>
<reference evidence="5 7" key="1">
    <citation type="submission" date="2018-06" db="EMBL/GenBank/DDBJ databases">
        <authorList>
            <consortium name="Pathogen Informatics"/>
            <person name="Doyle S."/>
        </authorList>
    </citation>
    <scope>NUCLEOTIDE SEQUENCE [LARGE SCALE GENOMIC DNA]</scope>
    <source>
        <strain evidence="5 7">NCTC11343</strain>
    </source>
</reference>
<dbReference type="Pfam" id="PF01433">
    <property type="entry name" value="Peptidase_M1"/>
    <property type="match status" value="1"/>
</dbReference>
<comment type="cofactor">
    <cofactor evidence="2">
        <name>Zn(2+)</name>
        <dbReference type="ChEBI" id="CHEBI:29105"/>
    </cofactor>
    <text evidence="2">Binds 1 zinc ion per subunit.</text>
</comment>
<dbReference type="InterPro" id="IPR014782">
    <property type="entry name" value="Peptidase_M1_dom"/>
</dbReference>
<dbReference type="InterPro" id="IPR034015">
    <property type="entry name" value="M1_LTA4H"/>
</dbReference>
<proteinExistence type="predicted"/>
<evidence type="ECO:0000259" key="4">
    <source>
        <dbReference type="Pfam" id="PF01433"/>
    </source>
</evidence>